<dbReference type="Proteomes" id="UP000005239">
    <property type="component" value="Unassembled WGS sequence"/>
</dbReference>
<proteinExistence type="predicted"/>
<sequence length="427" mass="50026">MGRLSPYEEERMAHSYHSYAVIGFIGLLFALIPLSYTAYDHRRYSVHIVAQNFGWIFDVAVAAGRTWDVSIDEVDFRHWDGDFEYNQLVYQKYEPEQLQRVLNNPWALWKYKLMIVETERHRNKIPRPPHRESIATFQRNFYRVMFGATDFNVCNYKPGGRPEGIPSILRTFELSCAFQLFVRVMVLSTFYVRWYYCYLRCIPVLSNKKTGFILRCLALLTPKLQLIEMIFAFLLTCLQQDNDKPYQRDDVLTVIFLFPFVLIGWAISVCIYMLVFTLMSLIDEGSKHSSRLAQIRLLCLTICVLCAPIWIQNHLPFIEWKSCFTEVPYREALSEYATVLAVIVFVGTQLYEMRNFWGLLSCTDHDYCVELNSEFESKYRPAEVEIRPALNKNRLSSIKGSDLFEKVFRCLSHGSDGCMDCLRICHV</sequence>
<evidence type="ECO:0000313" key="2">
    <source>
        <dbReference type="Proteomes" id="UP000005239"/>
    </source>
</evidence>
<dbReference type="GO" id="GO:0005789">
    <property type="term" value="C:endoplasmic reticulum membrane"/>
    <property type="evidence" value="ECO:0000318"/>
    <property type="project" value="GO_Central"/>
</dbReference>
<dbReference type="EnsemblMetazoa" id="PPA03084.1">
    <property type="protein sequence ID" value="PPA03084.1"/>
    <property type="gene ID" value="WBGene00092638"/>
</dbReference>
<keyword evidence="2" id="KW-1185">Reference proteome</keyword>
<name>A0A2A6CX17_PRIPA</name>
<protein>
    <submittedName>
        <fullName evidence="1">Uncharacterized protein</fullName>
    </submittedName>
</protein>
<gene>
    <name evidence="1" type="primary">WBGene00092638</name>
</gene>
<dbReference type="GO" id="GO:0000139">
    <property type="term" value="C:Golgi membrane"/>
    <property type="evidence" value="ECO:0007669"/>
    <property type="project" value="InterPro"/>
</dbReference>
<dbReference type="GO" id="GO:0006506">
    <property type="term" value="P:GPI anchor biosynthetic process"/>
    <property type="evidence" value="ECO:0000318"/>
    <property type="project" value="GO_Central"/>
</dbReference>
<reference evidence="2" key="1">
    <citation type="journal article" date="2008" name="Nat. Genet.">
        <title>The Pristionchus pacificus genome provides a unique perspective on nematode lifestyle and parasitism.</title>
        <authorList>
            <person name="Dieterich C."/>
            <person name="Clifton S.W."/>
            <person name="Schuster L.N."/>
            <person name="Chinwalla A."/>
            <person name="Delehaunty K."/>
            <person name="Dinkelacker I."/>
            <person name="Fulton L."/>
            <person name="Fulton R."/>
            <person name="Godfrey J."/>
            <person name="Minx P."/>
            <person name="Mitreva M."/>
            <person name="Roeseler W."/>
            <person name="Tian H."/>
            <person name="Witte H."/>
            <person name="Yang S.P."/>
            <person name="Wilson R.K."/>
            <person name="Sommer R.J."/>
        </authorList>
    </citation>
    <scope>NUCLEOTIDE SEQUENCE [LARGE SCALE GENOMIC DNA]</scope>
    <source>
        <strain evidence="2">PS312</strain>
    </source>
</reference>
<dbReference type="PANTHER" id="PTHR12892">
    <property type="entry name" value="FGF RECEPTOR ACTIVATING PROTEIN 1"/>
    <property type="match status" value="1"/>
</dbReference>
<reference evidence="1" key="2">
    <citation type="submission" date="2022-06" db="UniProtKB">
        <authorList>
            <consortium name="EnsemblMetazoa"/>
        </authorList>
    </citation>
    <scope>IDENTIFICATION</scope>
    <source>
        <strain evidence="1">PS312</strain>
    </source>
</reference>
<accession>A0A2A6CX17</accession>
<dbReference type="AlphaFoldDB" id="A0A2A6CX17"/>
<organism evidence="1 2">
    <name type="scientific">Pristionchus pacificus</name>
    <name type="common">Parasitic nematode worm</name>
    <dbReference type="NCBI Taxonomy" id="54126"/>
    <lineage>
        <taxon>Eukaryota</taxon>
        <taxon>Metazoa</taxon>
        <taxon>Ecdysozoa</taxon>
        <taxon>Nematoda</taxon>
        <taxon>Chromadorea</taxon>
        <taxon>Rhabditida</taxon>
        <taxon>Rhabditina</taxon>
        <taxon>Diplogasteromorpha</taxon>
        <taxon>Diplogasteroidea</taxon>
        <taxon>Neodiplogasteridae</taxon>
        <taxon>Pristionchus</taxon>
    </lineage>
</organism>
<evidence type="ECO:0000313" key="1">
    <source>
        <dbReference type="EnsemblMetazoa" id="PPA03084.1"/>
    </source>
</evidence>
<dbReference type="PANTHER" id="PTHR12892:SF16">
    <property type="entry name" value="TRANSMEMBRANE PROTEIN"/>
    <property type="match status" value="1"/>
</dbReference>
<dbReference type="InterPro" id="IPR039545">
    <property type="entry name" value="PGAP2"/>
</dbReference>
<accession>A0A8R1U419</accession>